<evidence type="ECO:0000313" key="1">
    <source>
        <dbReference type="EMBL" id="MEM5403776.1"/>
    </source>
</evidence>
<sequence length="167" mass="19346">MNFSFDVRGLAEMERFLTTLPEEVERKMLYGALMGAAFPILEQARENVRRNFGTSVRYTGTLERALVRGRNRRTKFAARVDIKIRRPRQKGKRTTRGTSGTPVLKPFGDDAFYARFLEFGTSRMIARPFLRPAVNAKTAVATERFARTLRKRMEAWCKRNGVTYRPF</sequence>
<gene>
    <name evidence="1" type="ORF">VSR83_27705</name>
</gene>
<reference evidence="1" key="1">
    <citation type="submission" date="2024-01" db="EMBL/GenBank/DDBJ databases">
        <title>The diversity of rhizobia nodulating Mimosa spp. in eleven states of Brazil covering several biomes is determined by host plant, location, and edaphic factors.</title>
        <authorList>
            <person name="Rouws L."/>
            <person name="Barauna A."/>
            <person name="Beukes C."/>
            <person name="De Faria S.M."/>
            <person name="Gross E."/>
            <person name="Dos Reis Junior F.B."/>
            <person name="Simon M."/>
            <person name="Maluk M."/>
            <person name="Odee D.W."/>
            <person name="Kenicer G."/>
            <person name="Young J.P.W."/>
            <person name="Reis V.M."/>
            <person name="Zilli J."/>
            <person name="James E.K."/>
        </authorList>
    </citation>
    <scope>NUCLEOTIDE SEQUENCE</scope>
    <source>
        <strain evidence="1">JPY452</strain>
    </source>
</reference>
<accession>A0ACC6RQ19</accession>
<dbReference type="EMBL" id="JAYMRU010000024">
    <property type="protein sequence ID" value="MEM5403776.1"/>
    <property type="molecule type" value="Genomic_DNA"/>
</dbReference>
<name>A0ACC6RQ19_9BURK</name>
<dbReference type="Proteomes" id="UP001392318">
    <property type="component" value="Unassembled WGS sequence"/>
</dbReference>
<organism evidence="1 2">
    <name type="scientific">Paraburkholderia unamae</name>
    <dbReference type="NCBI Taxonomy" id="219649"/>
    <lineage>
        <taxon>Bacteria</taxon>
        <taxon>Pseudomonadati</taxon>
        <taxon>Pseudomonadota</taxon>
        <taxon>Betaproteobacteria</taxon>
        <taxon>Burkholderiales</taxon>
        <taxon>Burkholderiaceae</taxon>
        <taxon>Paraburkholderia</taxon>
    </lineage>
</organism>
<protein>
    <submittedName>
        <fullName evidence="1">HK97-gp10 family putative phage morphogenesis protein</fullName>
    </submittedName>
</protein>
<keyword evidence="2" id="KW-1185">Reference proteome</keyword>
<comment type="caution">
    <text evidence="1">The sequence shown here is derived from an EMBL/GenBank/DDBJ whole genome shotgun (WGS) entry which is preliminary data.</text>
</comment>
<proteinExistence type="predicted"/>
<evidence type="ECO:0000313" key="2">
    <source>
        <dbReference type="Proteomes" id="UP001392318"/>
    </source>
</evidence>